<sequence length="276" mass="31898">METINFNDFTHIERYEIIKDFLVKMKKADFTKNAQKFFKYYLRKFYKVPESLVNDIVYCQRAMKSYLLMHQTIVSVFAQQADADPVIKNNYIKEIEDTLAELNAECQYLALSLQDDIDRFCLVFTEQNLRPNELIIKDIVSEAIVPLIVAPQLSIKPHSIANRLSEGQLLSKYFIVEGSNPVKDESPPMKLPKQPPSSDFATIGVKASRQNLQEALKRARSQSRQSEQGKSDEKPESTKQIFMRSLGLCTHMEHTKMETSKVRPQKRKTKPTEKTK</sequence>
<reference evidence="2 3" key="1">
    <citation type="journal article" date="2007" name="Nature">
        <title>Evolution of genes and genomes on the Drosophila phylogeny.</title>
        <authorList>
            <consortium name="Drosophila 12 Genomes Consortium"/>
            <person name="Clark A.G."/>
            <person name="Eisen M.B."/>
            <person name="Smith D.R."/>
            <person name="Bergman C.M."/>
            <person name="Oliver B."/>
            <person name="Markow T.A."/>
            <person name="Kaufman T.C."/>
            <person name="Kellis M."/>
            <person name="Gelbart W."/>
            <person name="Iyer V.N."/>
            <person name="Pollard D.A."/>
            <person name="Sackton T.B."/>
            <person name="Larracuente A.M."/>
            <person name="Singh N.D."/>
            <person name="Abad J.P."/>
            <person name="Abt D.N."/>
            <person name="Adryan B."/>
            <person name="Aguade M."/>
            <person name="Akashi H."/>
            <person name="Anderson W.W."/>
            <person name="Aquadro C.F."/>
            <person name="Ardell D.H."/>
            <person name="Arguello R."/>
            <person name="Artieri C.G."/>
            <person name="Barbash D.A."/>
            <person name="Barker D."/>
            <person name="Barsanti P."/>
            <person name="Batterham P."/>
            <person name="Batzoglou S."/>
            <person name="Begun D."/>
            <person name="Bhutkar A."/>
            <person name="Blanco E."/>
            <person name="Bosak S.A."/>
            <person name="Bradley R.K."/>
            <person name="Brand A.D."/>
            <person name="Brent M.R."/>
            <person name="Brooks A.N."/>
            <person name="Brown R.H."/>
            <person name="Butlin R.K."/>
            <person name="Caggese C."/>
            <person name="Calvi B.R."/>
            <person name="Bernardo de Carvalho A."/>
            <person name="Caspi A."/>
            <person name="Castrezana S."/>
            <person name="Celniker S.E."/>
            <person name="Chang J.L."/>
            <person name="Chapple C."/>
            <person name="Chatterji S."/>
            <person name="Chinwalla A."/>
            <person name="Civetta A."/>
            <person name="Clifton S.W."/>
            <person name="Comeron J.M."/>
            <person name="Costello J.C."/>
            <person name="Coyne J.A."/>
            <person name="Daub J."/>
            <person name="David R.G."/>
            <person name="Delcher A.L."/>
            <person name="Delehaunty K."/>
            <person name="Do C.B."/>
            <person name="Ebling H."/>
            <person name="Edwards K."/>
            <person name="Eickbush T."/>
            <person name="Evans J.D."/>
            <person name="Filipski A."/>
            <person name="Findeiss S."/>
            <person name="Freyhult E."/>
            <person name="Fulton L."/>
            <person name="Fulton R."/>
            <person name="Garcia A.C."/>
            <person name="Gardiner A."/>
            <person name="Garfield D.A."/>
            <person name="Garvin B.E."/>
            <person name="Gibson G."/>
            <person name="Gilbert D."/>
            <person name="Gnerre S."/>
            <person name="Godfrey J."/>
            <person name="Good R."/>
            <person name="Gotea V."/>
            <person name="Gravely B."/>
            <person name="Greenberg A.J."/>
            <person name="Griffiths-Jones S."/>
            <person name="Gross S."/>
            <person name="Guigo R."/>
            <person name="Gustafson E.A."/>
            <person name="Haerty W."/>
            <person name="Hahn M.W."/>
            <person name="Halligan D.L."/>
            <person name="Halpern A.L."/>
            <person name="Halter G.M."/>
            <person name="Han M.V."/>
            <person name="Heger A."/>
            <person name="Hillier L."/>
            <person name="Hinrichs A.S."/>
            <person name="Holmes I."/>
            <person name="Hoskins R.A."/>
            <person name="Hubisz M.J."/>
            <person name="Hultmark D."/>
            <person name="Huntley M.A."/>
            <person name="Jaffe D.B."/>
            <person name="Jagadeeshan S."/>
            <person name="Jeck W.R."/>
            <person name="Johnson J."/>
            <person name="Jones C.D."/>
            <person name="Jordan W.C."/>
            <person name="Karpen G.H."/>
            <person name="Kataoka E."/>
            <person name="Keightley P.D."/>
            <person name="Kheradpour P."/>
            <person name="Kirkness E.F."/>
            <person name="Koerich L.B."/>
            <person name="Kristiansen K."/>
            <person name="Kudrna D."/>
            <person name="Kulathinal R.J."/>
            <person name="Kumar S."/>
            <person name="Kwok R."/>
            <person name="Lander E."/>
            <person name="Langley C.H."/>
            <person name="Lapoint R."/>
            <person name="Lazzaro B.P."/>
            <person name="Lee S.J."/>
            <person name="Levesque L."/>
            <person name="Li R."/>
            <person name="Lin C.F."/>
            <person name="Lin M.F."/>
            <person name="Lindblad-Toh K."/>
            <person name="Llopart A."/>
            <person name="Long M."/>
            <person name="Low L."/>
            <person name="Lozovsky E."/>
            <person name="Lu J."/>
            <person name="Luo M."/>
            <person name="Machado C.A."/>
            <person name="Makalowski W."/>
            <person name="Marzo M."/>
            <person name="Matsuda M."/>
            <person name="Matzkin L."/>
            <person name="McAllister B."/>
            <person name="McBride C.S."/>
            <person name="McKernan B."/>
            <person name="McKernan K."/>
            <person name="Mendez-Lago M."/>
            <person name="Minx P."/>
            <person name="Mollenhauer M.U."/>
            <person name="Montooth K."/>
            <person name="Mount S.M."/>
            <person name="Mu X."/>
            <person name="Myers E."/>
            <person name="Negre B."/>
            <person name="Newfeld S."/>
            <person name="Nielsen R."/>
            <person name="Noor M.A."/>
            <person name="O'Grady P."/>
            <person name="Pachter L."/>
            <person name="Papaceit M."/>
            <person name="Parisi M.J."/>
            <person name="Parisi M."/>
            <person name="Parts L."/>
            <person name="Pedersen J.S."/>
            <person name="Pesole G."/>
            <person name="Phillippy A.M."/>
            <person name="Ponting C.P."/>
            <person name="Pop M."/>
            <person name="Porcelli D."/>
            <person name="Powell J.R."/>
            <person name="Prohaska S."/>
            <person name="Pruitt K."/>
            <person name="Puig M."/>
            <person name="Quesneville H."/>
            <person name="Ram K.R."/>
            <person name="Rand D."/>
            <person name="Rasmussen M.D."/>
            <person name="Reed L.K."/>
            <person name="Reenan R."/>
            <person name="Reily A."/>
            <person name="Remington K.A."/>
            <person name="Rieger T.T."/>
            <person name="Ritchie M.G."/>
            <person name="Robin C."/>
            <person name="Rogers Y.H."/>
            <person name="Rohde C."/>
            <person name="Rozas J."/>
            <person name="Rubenfield M.J."/>
            <person name="Ruiz A."/>
            <person name="Russo S."/>
            <person name="Salzberg S.L."/>
            <person name="Sanchez-Gracia A."/>
            <person name="Saranga D.J."/>
            <person name="Sato H."/>
            <person name="Schaeffer S.W."/>
            <person name="Schatz M.C."/>
            <person name="Schlenke T."/>
            <person name="Schwartz R."/>
            <person name="Segarra C."/>
            <person name="Singh R.S."/>
            <person name="Sirot L."/>
            <person name="Sirota M."/>
            <person name="Sisneros N.B."/>
            <person name="Smith C.D."/>
            <person name="Smith T.F."/>
            <person name="Spieth J."/>
            <person name="Stage D.E."/>
            <person name="Stark A."/>
            <person name="Stephan W."/>
            <person name="Strausberg R.L."/>
            <person name="Strempel S."/>
            <person name="Sturgill D."/>
            <person name="Sutton G."/>
            <person name="Sutton G.G."/>
            <person name="Tao W."/>
            <person name="Teichmann S."/>
            <person name="Tobari Y.N."/>
            <person name="Tomimura Y."/>
            <person name="Tsolas J.M."/>
            <person name="Valente V.L."/>
            <person name="Venter E."/>
            <person name="Venter J.C."/>
            <person name="Vicario S."/>
            <person name="Vieira F.G."/>
            <person name="Vilella A.J."/>
            <person name="Villasante A."/>
            <person name="Walenz B."/>
            <person name="Wang J."/>
            <person name="Wasserman M."/>
            <person name="Watts T."/>
            <person name="Wilson D."/>
            <person name="Wilson R.K."/>
            <person name="Wing R.A."/>
            <person name="Wolfner M.F."/>
            <person name="Wong A."/>
            <person name="Wong G.K."/>
            <person name="Wu C.I."/>
            <person name="Wu G."/>
            <person name="Yamamoto D."/>
            <person name="Yang H.P."/>
            <person name="Yang S.P."/>
            <person name="Yorke J.A."/>
            <person name="Yoshida K."/>
            <person name="Zdobnov E."/>
            <person name="Zhang P."/>
            <person name="Zhang Y."/>
            <person name="Zimin A.V."/>
            <person name="Baldwin J."/>
            <person name="Abdouelleil A."/>
            <person name="Abdulkadir J."/>
            <person name="Abebe A."/>
            <person name="Abera B."/>
            <person name="Abreu J."/>
            <person name="Acer S.C."/>
            <person name="Aftuck L."/>
            <person name="Alexander A."/>
            <person name="An P."/>
            <person name="Anderson E."/>
            <person name="Anderson S."/>
            <person name="Arachi H."/>
            <person name="Azer M."/>
            <person name="Bachantsang P."/>
            <person name="Barry A."/>
            <person name="Bayul T."/>
            <person name="Berlin A."/>
            <person name="Bessette D."/>
            <person name="Bloom T."/>
            <person name="Blye J."/>
            <person name="Boguslavskiy L."/>
            <person name="Bonnet C."/>
            <person name="Boukhgalter B."/>
            <person name="Bourzgui I."/>
            <person name="Brown A."/>
            <person name="Cahill P."/>
            <person name="Channer S."/>
            <person name="Cheshatsang Y."/>
            <person name="Chuda L."/>
            <person name="Citroen M."/>
            <person name="Collymore A."/>
            <person name="Cooke P."/>
            <person name="Costello M."/>
            <person name="D'Aco K."/>
            <person name="Daza R."/>
            <person name="De Haan G."/>
            <person name="DeGray S."/>
            <person name="DeMaso C."/>
            <person name="Dhargay N."/>
            <person name="Dooley K."/>
            <person name="Dooley E."/>
            <person name="Doricent M."/>
            <person name="Dorje P."/>
            <person name="Dorjee K."/>
            <person name="Dupes A."/>
            <person name="Elong R."/>
            <person name="Falk J."/>
            <person name="Farina A."/>
            <person name="Faro S."/>
            <person name="Ferguson D."/>
            <person name="Fisher S."/>
            <person name="Foley C.D."/>
            <person name="Franke A."/>
            <person name="Friedrich D."/>
            <person name="Gadbois L."/>
            <person name="Gearin G."/>
            <person name="Gearin C.R."/>
            <person name="Giannoukos G."/>
            <person name="Goode T."/>
            <person name="Graham J."/>
            <person name="Grandbois E."/>
            <person name="Grewal S."/>
            <person name="Gyaltsen K."/>
            <person name="Hafez N."/>
            <person name="Hagos B."/>
            <person name="Hall J."/>
            <person name="Henson C."/>
            <person name="Hollinger A."/>
            <person name="Honan T."/>
            <person name="Huard M.D."/>
            <person name="Hughes L."/>
            <person name="Hurhula B."/>
            <person name="Husby M.E."/>
            <person name="Kamat A."/>
            <person name="Kanga B."/>
            <person name="Kashin S."/>
            <person name="Khazanovich D."/>
            <person name="Kisner P."/>
            <person name="Lance K."/>
            <person name="Lara M."/>
            <person name="Lee W."/>
            <person name="Lennon N."/>
            <person name="Letendre F."/>
            <person name="LeVine R."/>
            <person name="Lipovsky A."/>
            <person name="Liu X."/>
            <person name="Liu J."/>
            <person name="Liu S."/>
            <person name="Lokyitsang T."/>
            <person name="Lokyitsang Y."/>
            <person name="Lubonja R."/>
            <person name="Lui A."/>
            <person name="MacDonald P."/>
            <person name="Magnisalis V."/>
            <person name="Maru K."/>
            <person name="Matthews C."/>
            <person name="McCusker W."/>
            <person name="McDonough S."/>
            <person name="Mehta T."/>
            <person name="Meldrim J."/>
            <person name="Meneus L."/>
            <person name="Mihai O."/>
            <person name="Mihalev A."/>
            <person name="Mihova T."/>
            <person name="Mittelman R."/>
            <person name="Mlenga V."/>
            <person name="Montmayeur A."/>
            <person name="Mulrain L."/>
            <person name="Navidi A."/>
            <person name="Naylor J."/>
            <person name="Negash T."/>
            <person name="Nguyen T."/>
            <person name="Nguyen N."/>
            <person name="Nicol R."/>
            <person name="Norbu C."/>
            <person name="Norbu N."/>
            <person name="Novod N."/>
            <person name="O'Neill B."/>
            <person name="Osman S."/>
            <person name="Markiewicz E."/>
            <person name="Oyono O.L."/>
            <person name="Patti C."/>
            <person name="Phunkhang P."/>
            <person name="Pierre F."/>
            <person name="Priest M."/>
            <person name="Raghuraman S."/>
            <person name="Rege F."/>
            <person name="Reyes R."/>
            <person name="Rise C."/>
            <person name="Rogov P."/>
            <person name="Ross K."/>
            <person name="Ryan E."/>
            <person name="Settipalli S."/>
            <person name="Shea T."/>
            <person name="Sherpa N."/>
            <person name="Shi L."/>
            <person name="Shih D."/>
            <person name="Sparrow T."/>
            <person name="Spaulding J."/>
            <person name="Stalker J."/>
            <person name="Stange-Thomann N."/>
            <person name="Stavropoulos S."/>
            <person name="Stone C."/>
            <person name="Strader C."/>
            <person name="Tesfaye S."/>
            <person name="Thomson T."/>
            <person name="Thoulutsang Y."/>
            <person name="Thoulutsang D."/>
            <person name="Topham K."/>
            <person name="Topping I."/>
            <person name="Tsamla T."/>
            <person name="Vassiliev H."/>
            <person name="Vo A."/>
            <person name="Wangchuk T."/>
            <person name="Wangdi T."/>
            <person name="Weiand M."/>
            <person name="Wilkinson J."/>
            <person name="Wilson A."/>
            <person name="Yadav S."/>
            <person name="Young G."/>
            <person name="Yu Q."/>
            <person name="Zembek L."/>
            <person name="Zhong D."/>
            <person name="Zimmer A."/>
            <person name="Zwirko Z."/>
            <person name="Jaffe D.B."/>
            <person name="Alvarez P."/>
            <person name="Brockman W."/>
            <person name="Butler J."/>
            <person name="Chin C."/>
            <person name="Gnerre S."/>
            <person name="Grabherr M."/>
            <person name="Kleber M."/>
            <person name="Mauceli E."/>
            <person name="MacCallum I."/>
        </authorList>
    </citation>
    <scope>NUCLEOTIDE SEQUENCE [LARGE SCALE GENOMIC DNA]</scope>
    <source>
        <strain evidence="3">Tucson 14024-0371.13</strain>
    </source>
</reference>
<dbReference type="EMBL" id="CH902618">
    <property type="protein sequence ID" value="EDV39409.1"/>
    <property type="molecule type" value="Genomic_DNA"/>
</dbReference>
<dbReference type="STRING" id="7217.B3M4L0"/>
<protein>
    <submittedName>
        <fullName evidence="2">Uncharacterized protein</fullName>
    </submittedName>
</protein>
<evidence type="ECO:0000313" key="2">
    <source>
        <dbReference type="EMBL" id="EDV39409.1"/>
    </source>
</evidence>
<dbReference type="InParanoid" id="B3M4L0"/>
<feature type="compositionally biased region" description="Basic and acidic residues" evidence="1">
    <location>
        <begin position="251"/>
        <end position="261"/>
    </location>
</feature>
<feature type="compositionally biased region" description="Basic and acidic residues" evidence="1">
    <location>
        <begin position="227"/>
        <end position="237"/>
    </location>
</feature>
<proteinExistence type="predicted"/>
<dbReference type="GeneID" id="6507920"/>
<dbReference type="AlphaFoldDB" id="B3M4L0"/>
<dbReference type="eggNOG" id="KOG0383">
    <property type="taxonomic scope" value="Eukaryota"/>
</dbReference>
<dbReference type="OrthoDB" id="7740893at2759"/>
<dbReference type="PhylomeDB" id="B3M4L0"/>
<dbReference type="KEGG" id="dan:6507920"/>
<dbReference type="HOGENOM" id="CLU_1009233_0_0_1"/>
<evidence type="ECO:0000256" key="1">
    <source>
        <dbReference type="SAM" id="MobiDB-lite"/>
    </source>
</evidence>
<dbReference type="OMA" id="AECQYLV"/>
<dbReference type="Proteomes" id="UP000007801">
    <property type="component" value="Unassembled WGS sequence"/>
</dbReference>
<name>B3M4L0_DROAN</name>
<gene>
    <name evidence="2" type="primary">Dana\GF25297</name>
    <name evidence="2" type="synonym">dana_GLEANR_9978</name>
    <name evidence="2" type="ORF">GF25297</name>
</gene>
<accession>B3M4L0</accession>
<organism evidence="2 3">
    <name type="scientific">Drosophila ananassae</name>
    <name type="common">Fruit fly</name>
    <dbReference type="NCBI Taxonomy" id="7217"/>
    <lineage>
        <taxon>Eukaryota</taxon>
        <taxon>Metazoa</taxon>
        <taxon>Ecdysozoa</taxon>
        <taxon>Arthropoda</taxon>
        <taxon>Hexapoda</taxon>
        <taxon>Insecta</taxon>
        <taxon>Pterygota</taxon>
        <taxon>Neoptera</taxon>
        <taxon>Endopterygota</taxon>
        <taxon>Diptera</taxon>
        <taxon>Brachycera</taxon>
        <taxon>Muscomorpha</taxon>
        <taxon>Ephydroidea</taxon>
        <taxon>Drosophilidae</taxon>
        <taxon>Drosophila</taxon>
        <taxon>Sophophora</taxon>
    </lineage>
</organism>
<feature type="region of interest" description="Disordered" evidence="1">
    <location>
        <begin position="211"/>
        <end position="276"/>
    </location>
</feature>
<evidence type="ECO:0000313" key="3">
    <source>
        <dbReference type="Proteomes" id="UP000007801"/>
    </source>
</evidence>
<feature type="region of interest" description="Disordered" evidence="1">
    <location>
        <begin position="181"/>
        <end position="200"/>
    </location>
</feature>
<keyword evidence="3" id="KW-1185">Reference proteome</keyword>